<keyword evidence="2" id="KW-1185">Reference proteome</keyword>
<evidence type="ECO:0000313" key="1">
    <source>
        <dbReference type="EMBL" id="KAK9142504.1"/>
    </source>
</evidence>
<protein>
    <submittedName>
        <fullName evidence="1">Uncharacterized protein</fullName>
    </submittedName>
</protein>
<dbReference type="EMBL" id="JBBNAF010000005">
    <property type="protein sequence ID" value="KAK9142504.1"/>
    <property type="molecule type" value="Genomic_DNA"/>
</dbReference>
<evidence type="ECO:0000313" key="2">
    <source>
        <dbReference type="Proteomes" id="UP001420932"/>
    </source>
</evidence>
<reference evidence="1 2" key="1">
    <citation type="submission" date="2024-01" db="EMBL/GenBank/DDBJ databases">
        <title>Genome assemblies of Stephania.</title>
        <authorList>
            <person name="Yang L."/>
        </authorList>
    </citation>
    <scope>NUCLEOTIDE SEQUENCE [LARGE SCALE GENOMIC DNA]</scope>
    <source>
        <strain evidence="1">YNDBR</strain>
        <tissue evidence="1">Leaf</tissue>
    </source>
</reference>
<dbReference type="AlphaFoldDB" id="A0AAP0JZ69"/>
<gene>
    <name evidence="1" type="ORF">Syun_011904</name>
</gene>
<sequence>MVNLGSSSSSDSGSSLFVDVVAVARVLNFNLPLKLNESNFSYWKVQVRAAVRALGLEVLLKTPRSVDFNDVSPGSVILHYKEEDLQFKKLKLVLQRLDLE</sequence>
<proteinExistence type="predicted"/>
<accession>A0AAP0JZ69</accession>
<organism evidence="1 2">
    <name type="scientific">Stephania yunnanensis</name>
    <dbReference type="NCBI Taxonomy" id="152371"/>
    <lineage>
        <taxon>Eukaryota</taxon>
        <taxon>Viridiplantae</taxon>
        <taxon>Streptophyta</taxon>
        <taxon>Embryophyta</taxon>
        <taxon>Tracheophyta</taxon>
        <taxon>Spermatophyta</taxon>
        <taxon>Magnoliopsida</taxon>
        <taxon>Ranunculales</taxon>
        <taxon>Menispermaceae</taxon>
        <taxon>Menispermoideae</taxon>
        <taxon>Cissampelideae</taxon>
        <taxon>Stephania</taxon>
    </lineage>
</organism>
<comment type="caution">
    <text evidence="1">The sequence shown here is derived from an EMBL/GenBank/DDBJ whole genome shotgun (WGS) entry which is preliminary data.</text>
</comment>
<dbReference type="Proteomes" id="UP001420932">
    <property type="component" value="Unassembled WGS sequence"/>
</dbReference>
<name>A0AAP0JZ69_9MAGN</name>